<comment type="caution">
    <text evidence="2">The sequence shown here is derived from an EMBL/GenBank/DDBJ whole genome shotgun (WGS) entry which is preliminary data.</text>
</comment>
<keyword evidence="1" id="KW-0812">Transmembrane</keyword>
<feature type="transmembrane region" description="Helical" evidence="1">
    <location>
        <begin position="160"/>
        <end position="179"/>
    </location>
</feature>
<feature type="transmembrane region" description="Helical" evidence="1">
    <location>
        <begin position="185"/>
        <end position="208"/>
    </location>
</feature>
<keyword evidence="1" id="KW-0472">Membrane</keyword>
<keyword evidence="3" id="KW-1185">Reference proteome</keyword>
<feature type="transmembrane region" description="Helical" evidence="1">
    <location>
        <begin position="100"/>
        <end position="122"/>
    </location>
</feature>
<sequence length="221" mass="26499">MSYIFKSIRLSFQIFFPFSQHPSFDDRAHHPFFVISVPLFFSFPPFSSHFPSRFSSFHFYPFFRFSLNPFPSFRYNFFLHYIHSLVVISFQLYLSISYPFFGVSFLLPTLHYIFPTDILFTYSLSYRLIFPFPSIIYFIPALFLSFLSSHIRSKYSFISFFSHLSSFFFHNRFLLLYFSLHISSFLSFVFLALFPFFLSVVLPQFLFLNPFAKRLGTVQCH</sequence>
<organism evidence="2 3">
    <name type="scientific">Acanthosepion pharaonis</name>
    <name type="common">Pharaoh cuttlefish</name>
    <name type="synonym">Sepia pharaonis</name>
    <dbReference type="NCBI Taxonomy" id="158019"/>
    <lineage>
        <taxon>Eukaryota</taxon>
        <taxon>Metazoa</taxon>
        <taxon>Spiralia</taxon>
        <taxon>Lophotrochozoa</taxon>
        <taxon>Mollusca</taxon>
        <taxon>Cephalopoda</taxon>
        <taxon>Coleoidea</taxon>
        <taxon>Decapodiformes</taxon>
        <taxon>Sepiida</taxon>
        <taxon>Sepiina</taxon>
        <taxon>Sepiidae</taxon>
        <taxon>Acanthosepion</taxon>
    </lineage>
</organism>
<evidence type="ECO:0000256" key="1">
    <source>
        <dbReference type="SAM" id="Phobius"/>
    </source>
</evidence>
<dbReference type="Proteomes" id="UP000597762">
    <property type="component" value="Unassembled WGS sequence"/>
</dbReference>
<dbReference type="AlphaFoldDB" id="A0A812C1S2"/>
<evidence type="ECO:0000313" key="3">
    <source>
        <dbReference type="Proteomes" id="UP000597762"/>
    </source>
</evidence>
<protein>
    <submittedName>
        <fullName evidence="2">Uncharacterized protein</fullName>
    </submittedName>
</protein>
<accession>A0A812C1S2</accession>
<reference evidence="2" key="1">
    <citation type="submission" date="2021-01" db="EMBL/GenBank/DDBJ databases">
        <authorList>
            <person name="Li R."/>
            <person name="Bekaert M."/>
        </authorList>
    </citation>
    <scope>NUCLEOTIDE SEQUENCE</scope>
    <source>
        <strain evidence="2">Farmed</strain>
    </source>
</reference>
<name>A0A812C1S2_ACAPH</name>
<gene>
    <name evidence="2" type="ORF">SPHA_25587</name>
</gene>
<proteinExistence type="predicted"/>
<feature type="transmembrane region" description="Helical" evidence="1">
    <location>
        <begin position="128"/>
        <end position="148"/>
    </location>
</feature>
<evidence type="ECO:0000313" key="2">
    <source>
        <dbReference type="EMBL" id="CAE1247284.1"/>
    </source>
</evidence>
<dbReference type="EMBL" id="CAHIKZ030000968">
    <property type="protein sequence ID" value="CAE1247284.1"/>
    <property type="molecule type" value="Genomic_DNA"/>
</dbReference>
<keyword evidence="1" id="KW-1133">Transmembrane helix</keyword>